<dbReference type="EMBL" id="RJVO01000003">
    <property type="protein sequence ID" value="ROH91054.1"/>
    <property type="molecule type" value="Genomic_DNA"/>
</dbReference>
<dbReference type="GO" id="GO:0016747">
    <property type="term" value="F:acyltransferase activity, transferring groups other than amino-acyl groups"/>
    <property type="evidence" value="ECO:0007669"/>
    <property type="project" value="InterPro"/>
</dbReference>
<proteinExistence type="predicted"/>
<accession>A0A3N0VEG6</accession>
<dbReference type="Gene3D" id="3.40.630.30">
    <property type="match status" value="1"/>
</dbReference>
<dbReference type="RefSeq" id="WP_123211509.1">
    <property type="nucleotide sequence ID" value="NZ_RJVO01000003.1"/>
</dbReference>
<dbReference type="PROSITE" id="PS51186">
    <property type="entry name" value="GNAT"/>
    <property type="match status" value="1"/>
</dbReference>
<evidence type="ECO:0000259" key="1">
    <source>
        <dbReference type="PROSITE" id="PS51186"/>
    </source>
</evidence>
<dbReference type="Pfam" id="PF13302">
    <property type="entry name" value="Acetyltransf_3"/>
    <property type="match status" value="1"/>
</dbReference>
<reference evidence="2 3" key="1">
    <citation type="submission" date="2018-10" db="EMBL/GenBank/DDBJ databases">
        <authorList>
            <person name="Chen W.-M."/>
        </authorList>
    </citation>
    <scope>NUCLEOTIDE SEQUENCE [LARGE SCALE GENOMIC DNA]</scope>
    <source>
        <strain evidence="2 3">THS-13</strain>
    </source>
</reference>
<comment type="caution">
    <text evidence="2">The sequence shown here is derived from an EMBL/GenBank/DDBJ whole genome shotgun (WGS) entry which is preliminary data.</text>
</comment>
<evidence type="ECO:0000313" key="3">
    <source>
        <dbReference type="Proteomes" id="UP000282106"/>
    </source>
</evidence>
<sequence>MGFDAGRDGLRSARLQLRRFELADLPLLQRLNSDPEVMRYLGGPEAPEDTRTMLEGRILSYYQEQPGLGVWASIERHSGACIGFHLLNHIRGESLIQVGYRLFPQYWGSGYATEMSVALLRYGYTQLGLPSLCAITHPDNAGSQRVLLKSGLERQGERAFSHPSYAPYGAMPFFQRGAEDWLRTAPGG</sequence>
<dbReference type="SUPFAM" id="SSF55729">
    <property type="entry name" value="Acyl-CoA N-acyltransferases (Nat)"/>
    <property type="match status" value="1"/>
</dbReference>
<feature type="domain" description="N-acetyltransferase" evidence="1">
    <location>
        <begin position="15"/>
        <end position="178"/>
    </location>
</feature>
<keyword evidence="3" id="KW-1185">Reference proteome</keyword>
<gene>
    <name evidence="2" type="ORF">ED208_08790</name>
</gene>
<dbReference type="AlphaFoldDB" id="A0A3N0VEG6"/>
<organism evidence="2 3">
    <name type="scientific">Stagnimonas aquatica</name>
    <dbReference type="NCBI Taxonomy" id="2689987"/>
    <lineage>
        <taxon>Bacteria</taxon>
        <taxon>Pseudomonadati</taxon>
        <taxon>Pseudomonadota</taxon>
        <taxon>Gammaproteobacteria</taxon>
        <taxon>Nevskiales</taxon>
        <taxon>Nevskiaceae</taxon>
        <taxon>Stagnimonas</taxon>
    </lineage>
</organism>
<dbReference type="InParanoid" id="A0A3N0VEG6"/>
<dbReference type="PANTHER" id="PTHR43792">
    <property type="entry name" value="GNAT FAMILY, PUTATIVE (AFU_ORTHOLOGUE AFUA_3G00765)-RELATED-RELATED"/>
    <property type="match status" value="1"/>
</dbReference>
<keyword evidence="2" id="KW-0808">Transferase</keyword>
<dbReference type="InterPro" id="IPR016181">
    <property type="entry name" value="Acyl_CoA_acyltransferase"/>
</dbReference>
<name>A0A3N0VEG6_9GAMM</name>
<dbReference type="Proteomes" id="UP000282106">
    <property type="component" value="Unassembled WGS sequence"/>
</dbReference>
<dbReference type="InterPro" id="IPR051531">
    <property type="entry name" value="N-acetyltransferase"/>
</dbReference>
<dbReference type="InterPro" id="IPR000182">
    <property type="entry name" value="GNAT_dom"/>
</dbReference>
<protein>
    <submittedName>
        <fullName evidence="2">N-acetyltransferase</fullName>
    </submittedName>
</protein>
<evidence type="ECO:0000313" key="2">
    <source>
        <dbReference type="EMBL" id="ROH91054.1"/>
    </source>
</evidence>
<dbReference type="PANTHER" id="PTHR43792:SF1">
    <property type="entry name" value="N-ACETYLTRANSFERASE DOMAIN-CONTAINING PROTEIN"/>
    <property type="match status" value="1"/>
</dbReference>